<organism evidence="15 16">
    <name type="scientific">Candidatus Aphodoplasma excrementigallinarum</name>
    <dbReference type="NCBI Taxonomy" id="2840673"/>
    <lineage>
        <taxon>Bacteria</taxon>
        <taxon>Bacillati</taxon>
        <taxon>Bacillota</taxon>
        <taxon>Clostridia</taxon>
        <taxon>Eubacteriales</taxon>
        <taxon>Candidatus Aphodoplasma</taxon>
    </lineage>
</organism>
<reference evidence="15" key="2">
    <citation type="journal article" date="2021" name="PeerJ">
        <title>Extensive microbial diversity within the chicken gut microbiome revealed by metagenomics and culture.</title>
        <authorList>
            <person name="Gilroy R."/>
            <person name="Ravi A."/>
            <person name="Getino M."/>
            <person name="Pursley I."/>
            <person name="Horton D.L."/>
            <person name="Alikhan N.F."/>
            <person name="Baker D."/>
            <person name="Gharbi K."/>
            <person name="Hall N."/>
            <person name="Watson M."/>
            <person name="Adriaenssens E.M."/>
            <person name="Foster-Nyarko E."/>
            <person name="Jarju S."/>
            <person name="Secka A."/>
            <person name="Antonio M."/>
            <person name="Oren A."/>
            <person name="Chaudhuri R.R."/>
            <person name="La Ragione R."/>
            <person name="Hildebrand F."/>
            <person name="Pallen M.J."/>
        </authorList>
    </citation>
    <scope>NUCLEOTIDE SEQUENCE</scope>
    <source>
        <strain evidence="15">4920</strain>
    </source>
</reference>
<evidence type="ECO:0000313" key="15">
    <source>
        <dbReference type="EMBL" id="HIV03345.1"/>
    </source>
</evidence>
<feature type="region of interest" description="Disordered" evidence="12">
    <location>
        <begin position="432"/>
        <end position="466"/>
    </location>
</feature>
<evidence type="ECO:0000256" key="8">
    <source>
        <dbReference type="ARBA" id="ARBA00034617"/>
    </source>
</evidence>
<dbReference type="CDD" id="cd17932">
    <property type="entry name" value="DEXQc_UvrD"/>
    <property type="match status" value="1"/>
</dbReference>
<accession>A0A9D1NHU5</accession>
<comment type="similarity">
    <text evidence="1">Belongs to the helicase family. UvrD subfamily.</text>
</comment>
<protein>
    <recommendedName>
        <fullName evidence="9">DNA 3'-5' helicase</fullName>
        <ecNumber evidence="9">5.6.2.4</ecNumber>
    </recommendedName>
</protein>
<dbReference type="GO" id="GO:0043138">
    <property type="term" value="F:3'-5' DNA helicase activity"/>
    <property type="evidence" value="ECO:0007669"/>
    <property type="project" value="UniProtKB-EC"/>
</dbReference>
<comment type="catalytic activity">
    <reaction evidence="8">
        <text>Couples ATP hydrolysis with the unwinding of duplex DNA by translocating in the 3'-5' direction.</text>
        <dbReference type="EC" id="5.6.2.4"/>
    </reaction>
</comment>
<feature type="binding site" evidence="11">
    <location>
        <begin position="488"/>
        <end position="495"/>
    </location>
    <ligand>
        <name>ATP</name>
        <dbReference type="ChEBI" id="CHEBI:30616"/>
    </ligand>
</feature>
<dbReference type="Gene3D" id="3.20.20.140">
    <property type="entry name" value="Metal-dependent hydrolases"/>
    <property type="match status" value="1"/>
</dbReference>
<dbReference type="PROSITE" id="PS51198">
    <property type="entry name" value="UVRD_HELICASE_ATP_BIND"/>
    <property type="match status" value="1"/>
</dbReference>
<dbReference type="PANTHER" id="PTHR11070:SF2">
    <property type="entry name" value="ATP-DEPENDENT DNA HELICASE SRS2"/>
    <property type="match status" value="1"/>
</dbReference>
<keyword evidence="5 11" id="KW-0067">ATP-binding</keyword>
<dbReference type="Pfam" id="PF13361">
    <property type="entry name" value="UvrD_C"/>
    <property type="match status" value="2"/>
</dbReference>
<dbReference type="CDD" id="cd19067">
    <property type="entry name" value="PfuEndoQ-like"/>
    <property type="match status" value="1"/>
</dbReference>
<keyword evidence="2 11" id="KW-0547">Nucleotide-binding</keyword>
<evidence type="ECO:0000256" key="11">
    <source>
        <dbReference type="PROSITE-ProRule" id="PRU00560"/>
    </source>
</evidence>
<evidence type="ECO:0000256" key="2">
    <source>
        <dbReference type="ARBA" id="ARBA00022741"/>
    </source>
</evidence>
<evidence type="ECO:0000256" key="12">
    <source>
        <dbReference type="SAM" id="MobiDB-lite"/>
    </source>
</evidence>
<evidence type="ECO:0000256" key="7">
    <source>
        <dbReference type="ARBA" id="ARBA00023235"/>
    </source>
</evidence>
<gene>
    <name evidence="15" type="ORF">IAC74_07195</name>
</gene>
<dbReference type="Gene3D" id="1.10.486.10">
    <property type="entry name" value="PCRA, domain 4"/>
    <property type="match status" value="1"/>
</dbReference>
<evidence type="ECO:0000259" key="13">
    <source>
        <dbReference type="PROSITE" id="PS51198"/>
    </source>
</evidence>
<dbReference type="PANTHER" id="PTHR11070">
    <property type="entry name" value="UVRD / RECB / PCRA DNA HELICASE FAMILY MEMBER"/>
    <property type="match status" value="1"/>
</dbReference>
<dbReference type="InterPro" id="IPR016195">
    <property type="entry name" value="Pol/histidinol_Pase-like"/>
</dbReference>
<dbReference type="GO" id="GO:0000725">
    <property type="term" value="P:recombinational repair"/>
    <property type="evidence" value="ECO:0007669"/>
    <property type="project" value="TreeGrafter"/>
</dbReference>
<keyword evidence="7" id="KW-0413">Isomerase</keyword>
<dbReference type="InterPro" id="IPR014016">
    <property type="entry name" value="UvrD-like_ATP-bd"/>
</dbReference>
<dbReference type="Proteomes" id="UP000886743">
    <property type="component" value="Unassembled WGS sequence"/>
</dbReference>
<dbReference type="PROSITE" id="PS51217">
    <property type="entry name" value="UVRD_HELICASE_CTER"/>
    <property type="match status" value="1"/>
</dbReference>
<evidence type="ECO:0000256" key="3">
    <source>
        <dbReference type="ARBA" id="ARBA00022801"/>
    </source>
</evidence>
<dbReference type="GO" id="GO:0016787">
    <property type="term" value="F:hydrolase activity"/>
    <property type="evidence" value="ECO:0007669"/>
    <property type="project" value="UniProtKB-UniRule"/>
</dbReference>
<dbReference type="InterPro" id="IPR000212">
    <property type="entry name" value="DNA_helicase_UvrD/REP"/>
</dbReference>
<proteinExistence type="inferred from homology"/>
<evidence type="ECO:0000256" key="4">
    <source>
        <dbReference type="ARBA" id="ARBA00022806"/>
    </source>
</evidence>
<evidence type="ECO:0000256" key="10">
    <source>
        <dbReference type="ARBA" id="ARBA00048988"/>
    </source>
</evidence>
<dbReference type="InterPro" id="IPR027417">
    <property type="entry name" value="P-loop_NTPase"/>
</dbReference>
<evidence type="ECO:0000256" key="1">
    <source>
        <dbReference type="ARBA" id="ARBA00009922"/>
    </source>
</evidence>
<dbReference type="SUPFAM" id="SSF89550">
    <property type="entry name" value="PHP domain-like"/>
    <property type="match status" value="1"/>
</dbReference>
<evidence type="ECO:0000256" key="5">
    <source>
        <dbReference type="ARBA" id="ARBA00022840"/>
    </source>
</evidence>
<keyword evidence="6" id="KW-0238">DNA-binding</keyword>
<dbReference type="GO" id="GO:0005524">
    <property type="term" value="F:ATP binding"/>
    <property type="evidence" value="ECO:0007669"/>
    <property type="project" value="UniProtKB-UniRule"/>
</dbReference>
<feature type="domain" description="UvrD-like helicase ATP-binding" evidence="13">
    <location>
        <begin position="467"/>
        <end position="726"/>
    </location>
</feature>
<feature type="domain" description="UvrD-like helicase C-terminal" evidence="14">
    <location>
        <begin position="727"/>
        <end position="990"/>
    </location>
</feature>
<name>A0A9D1NHU5_9FIRM</name>
<dbReference type="Pfam" id="PF00580">
    <property type="entry name" value="UvrD-helicase"/>
    <property type="match status" value="1"/>
</dbReference>
<dbReference type="GO" id="GO:0003677">
    <property type="term" value="F:DNA binding"/>
    <property type="evidence" value="ECO:0007669"/>
    <property type="project" value="UniProtKB-KW"/>
</dbReference>
<dbReference type="EC" id="5.6.2.4" evidence="9"/>
<comment type="caution">
    <text evidence="15">The sequence shown here is derived from an EMBL/GenBank/DDBJ whole genome shotgun (WGS) entry which is preliminary data.</text>
</comment>
<evidence type="ECO:0000313" key="16">
    <source>
        <dbReference type="Proteomes" id="UP000886743"/>
    </source>
</evidence>
<dbReference type="Gene3D" id="1.10.10.160">
    <property type="match status" value="1"/>
</dbReference>
<reference evidence="15" key="1">
    <citation type="submission" date="2020-10" db="EMBL/GenBank/DDBJ databases">
        <authorList>
            <person name="Gilroy R."/>
        </authorList>
    </citation>
    <scope>NUCLEOTIDE SEQUENCE</scope>
    <source>
        <strain evidence="15">4920</strain>
    </source>
</reference>
<dbReference type="Gene3D" id="3.40.50.300">
    <property type="entry name" value="P-loop containing nucleotide triphosphate hydrolases"/>
    <property type="match status" value="2"/>
</dbReference>
<dbReference type="SUPFAM" id="SSF52540">
    <property type="entry name" value="P-loop containing nucleoside triphosphate hydrolases"/>
    <property type="match status" value="1"/>
</dbReference>
<keyword evidence="3 11" id="KW-0378">Hydrolase</keyword>
<keyword evidence="4 11" id="KW-0347">Helicase</keyword>
<comment type="catalytic activity">
    <reaction evidence="10">
        <text>ATP + H2O = ADP + phosphate + H(+)</text>
        <dbReference type="Rhea" id="RHEA:13065"/>
        <dbReference type="ChEBI" id="CHEBI:15377"/>
        <dbReference type="ChEBI" id="CHEBI:15378"/>
        <dbReference type="ChEBI" id="CHEBI:30616"/>
        <dbReference type="ChEBI" id="CHEBI:43474"/>
        <dbReference type="ChEBI" id="CHEBI:456216"/>
        <dbReference type="EC" id="5.6.2.4"/>
    </reaction>
</comment>
<dbReference type="AlphaFoldDB" id="A0A9D1NHU5"/>
<evidence type="ECO:0000259" key="14">
    <source>
        <dbReference type="PROSITE" id="PS51217"/>
    </source>
</evidence>
<dbReference type="InterPro" id="IPR014017">
    <property type="entry name" value="DNA_helicase_UvrD-like_C"/>
</dbReference>
<sequence>MYIADLHIHSKYSRATSKNGVPEELDLWARRKGIGLIGTGDFTHPAWRQSLEETLIPAEEGLYMLRSGLRLSGGPAGDGPDKAARFVLSGEISSIYKKNGKTRKVHNVILLPSLEAAGALSRRLEAVGNIHSDGRPILGLDSRDLLEITLDVCPEAIFIPAHIWTPHFSVFGAFSGFDTLEECFEDLTPQLHALETGLSSDPPMNWRLSALDGYTLVSNSDAHSPAKLGREANLIDAELSYSGLKRAIEGGAAAGFGGTIEFFPEEGKYHLDGHRNCNLCLKPAETEQLHGRCPVCGKKITIGVEHRVEQLSDRPEGYRPPNAPHYESLVPLPEVIAASCGMSAASKKVDAQYMDLLARLGPEFYILREASIEEISHAAGPYVAEGIRRLRSGEVERIPGYDGEYGTIKLMDEADRRALGGQVSLLSADELHEAKPQSRHIPAQKRQSEETAEEIQPQLDEKAGGLDGLNREQAEAVAAPDRIVAVVAGPGTGKTKTLVSKIAYLIERLGVKPQEITAVTFTNKAAGEMRERLEQRLGGKRAIRGMTIGTFHAVCLQLLQEIKGEVCLIGEEEALVFAAEVVQAQGLKLSPAQFLREASRFRQTEGEMESRLPRTAVEAYERLLEGAGVTDLDGLLIKTLSLWHKGVKPACARRFRYLLVDEFQDINAIQYQLVRAWSERGKNLFVIGDPDQAIYGFRGASPACFAQLMEEEDVRLVRLVKNYRSTPQILSCALSVISADTAGGRQIAAQRPDGDKVSLLTAQSPLSEGIYVAKEIGRLVGGIDMLAAHDHAHRTEEKPAYGFSDIAVLYRTHRQAELLESCLRKEGIPYVVMGRDDFLNDAAVRRALCFFSFLLWRREAFYLRMYLQLSGYEEKAAREMAARWQAAQDDEEAGRALAADMPEVAVLLKKYAPRAAKEKPEALLQEWAQEMGVADSELMKRLLYTSVFHKTMEELLRNLTLGQESDLMRGEKKAYAAGAVTLMTLHGAKGLEFPAVFLCGVKKGIIPLELKGRETEIEEERRLFYVGITRAKERLYLLTGPEPSPFLADIAPACLQRGDTIEREAPQGRQLSLFELK</sequence>
<dbReference type="InterPro" id="IPR013986">
    <property type="entry name" value="DExx_box_DNA_helicase_dom_sf"/>
</dbReference>
<evidence type="ECO:0000256" key="6">
    <source>
        <dbReference type="ARBA" id="ARBA00023125"/>
    </source>
</evidence>
<evidence type="ECO:0000256" key="9">
    <source>
        <dbReference type="ARBA" id="ARBA00034808"/>
    </source>
</evidence>
<dbReference type="EMBL" id="DVOF01000211">
    <property type="protein sequence ID" value="HIV03345.1"/>
    <property type="molecule type" value="Genomic_DNA"/>
</dbReference>